<name>A0A0F9FRC5_9ZZZZ</name>
<organism evidence="1">
    <name type="scientific">marine sediment metagenome</name>
    <dbReference type="NCBI Taxonomy" id="412755"/>
    <lineage>
        <taxon>unclassified sequences</taxon>
        <taxon>metagenomes</taxon>
        <taxon>ecological metagenomes</taxon>
    </lineage>
</organism>
<gene>
    <name evidence="1" type="ORF">LCGC14_2210850</name>
</gene>
<protein>
    <submittedName>
        <fullName evidence="1">Uncharacterized protein</fullName>
    </submittedName>
</protein>
<dbReference type="AlphaFoldDB" id="A0A0F9FRC5"/>
<evidence type="ECO:0000313" key="1">
    <source>
        <dbReference type="EMBL" id="KKL59890.1"/>
    </source>
</evidence>
<sequence>MRKLLRLLVMCSIRNPDEYYRTAAKLVFLDTKNMTAEEISAWKAAMKVIEADHMIHHAFNKPKAVPEDMSNIAENVANRTKTHQYINTVH</sequence>
<comment type="caution">
    <text evidence="1">The sequence shown here is derived from an EMBL/GenBank/DDBJ whole genome shotgun (WGS) entry which is preliminary data.</text>
</comment>
<proteinExistence type="predicted"/>
<dbReference type="EMBL" id="LAZR01029335">
    <property type="protein sequence ID" value="KKL59890.1"/>
    <property type="molecule type" value="Genomic_DNA"/>
</dbReference>
<reference evidence="1" key="1">
    <citation type="journal article" date="2015" name="Nature">
        <title>Complex archaea that bridge the gap between prokaryotes and eukaryotes.</title>
        <authorList>
            <person name="Spang A."/>
            <person name="Saw J.H."/>
            <person name="Jorgensen S.L."/>
            <person name="Zaremba-Niedzwiedzka K."/>
            <person name="Martijn J."/>
            <person name="Lind A.E."/>
            <person name="van Eijk R."/>
            <person name="Schleper C."/>
            <person name="Guy L."/>
            <person name="Ettema T.J."/>
        </authorList>
    </citation>
    <scope>NUCLEOTIDE SEQUENCE</scope>
</reference>
<accession>A0A0F9FRC5</accession>